<name>A0ABU2YKC7_9FLAO</name>
<accession>A0ABU2YKC7</accession>
<keyword evidence="2" id="KW-1185">Reference proteome</keyword>
<dbReference type="InterPro" id="IPR018641">
    <property type="entry name" value="Trfase_1_rSAM/seldom-assoc"/>
</dbReference>
<protein>
    <submittedName>
        <fullName evidence="1">TIGR04282 family arsenosugar biosynthesis glycosyltransferase</fullName>
    </submittedName>
</protein>
<comment type="caution">
    <text evidence="1">The sequence shown here is derived from an EMBL/GenBank/DDBJ whole genome shotgun (WGS) entry which is preliminary data.</text>
</comment>
<dbReference type="PANTHER" id="PTHR36529">
    <property type="entry name" value="SLL1095 PROTEIN"/>
    <property type="match status" value="1"/>
</dbReference>
<organism evidence="1 2">
    <name type="scientific">Microcosmobacter mediterraneus</name>
    <dbReference type="NCBI Taxonomy" id="3075607"/>
    <lineage>
        <taxon>Bacteria</taxon>
        <taxon>Pseudomonadati</taxon>
        <taxon>Bacteroidota</taxon>
        <taxon>Flavobacteriia</taxon>
        <taxon>Flavobacteriales</taxon>
        <taxon>Flavobacteriaceae</taxon>
        <taxon>Microcosmobacter</taxon>
    </lineage>
</organism>
<dbReference type="PANTHER" id="PTHR36529:SF1">
    <property type="entry name" value="GLYCOSYLTRANSFERASE"/>
    <property type="match status" value="1"/>
</dbReference>
<evidence type="ECO:0000313" key="1">
    <source>
        <dbReference type="EMBL" id="MDT0558507.1"/>
    </source>
</evidence>
<dbReference type="NCBIfam" id="TIGR04282">
    <property type="entry name" value="glyco_like_cofC"/>
    <property type="match status" value="1"/>
</dbReference>
<dbReference type="Gene3D" id="3.90.550.10">
    <property type="entry name" value="Spore Coat Polysaccharide Biosynthesis Protein SpsA, Chain A"/>
    <property type="match status" value="1"/>
</dbReference>
<dbReference type="Proteomes" id="UP001259492">
    <property type="component" value="Unassembled WGS sequence"/>
</dbReference>
<dbReference type="Pfam" id="PF09837">
    <property type="entry name" value="DUF2064"/>
    <property type="match status" value="1"/>
</dbReference>
<sequence length="203" mass="23449">MSKNLIIIFTRNPELGKVKTRLAKTIGDESALNIYRFLLEHTEKTVRKINVDKAIYYSVAIHDNDIWDANMYTKFKQEGIDLGQRMCNAFKNAFIDNYKKVLIVGSDLIDLQPKHIEDAFLALETNDIVIGPAQDGGYYLLGMKILHKKLFKNKFWGTHSVFKDTMEDLENETVFLLEELNDIDTFEDLKNNPTLKSLILQND</sequence>
<dbReference type="RefSeq" id="WP_311427271.1">
    <property type="nucleotide sequence ID" value="NZ_JAVRIA010000003.1"/>
</dbReference>
<dbReference type="InterPro" id="IPR029044">
    <property type="entry name" value="Nucleotide-diphossugar_trans"/>
</dbReference>
<reference evidence="1 2" key="1">
    <citation type="submission" date="2023-09" db="EMBL/GenBank/DDBJ databases">
        <authorList>
            <person name="Rey-Velasco X."/>
        </authorList>
    </citation>
    <scope>NUCLEOTIDE SEQUENCE [LARGE SCALE GENOMIC DNA]</scope>
    <source>
        <strain evidence="1 2">W332</strain>
    </source>
</reference>
<dbReference type="EMBL" id="JAVRIA010000003">
    <property type="protein sequence ID" value="MDT0558507.1"/>
    <property type="molecule type" value="Genomic_DNA"/>
</dbReference>
<gene>
    <name evidence="1" type="ORF">RM697_07615</name>
</gene>
<proteinExistence type="predicted"/>
<dbReference type="SUPFAM" id="SSF53448">
    <property type="entry name" value="Nucleotide-diphospho-sugar transferases"/>
    <property type="match status" value="1"/>
</dbReference>
<evidence type="ECO:0000313" key="2">
    <source>
        <dbReference type="Proteomes" id="UP001259492"/>
    </source>
</evidence>